<evidence type="ECO:0000313" key="2">
    <source>
        <dbReference type="EMBL" id="CAE0776439.1"/>
    </source>
</evidence>
<proteinExistence type="predicted"/>
<dbReference type="EMBL" id="HBIZ01045452">
    <property type="protein sequence ID" value="CAE0776440.1"/>
    <property type="molecule type" value="Transcribed_RNA"/>
</dbReference>
<evidence type="ECO:0000256" key="1">
    <source>
        <dbReference type="SAM" id="MobiDB-lite"/>
    </source>
</evidence>
<dbReference type="AlphaFoldDB" id="A0A6T0BVU7"/>
<sequence>MADAKEWDRRTKCSGRNAHRSLAPTLCDTLLGHLVAACAETTALNAASEITATASTTAATTNAASCTTTNTTTTGVSTATASSDTPCQSSDSTADYVDHAYATKNEVQMLSQTEASEAATSRRVAAAAATIAHATATKVHHYHSRAAGLAWTAPSNLSIAVHYLKEKPWHKSGPNNTVGGDWAHVHQALVDAKGDSFPPLLSTMRANYTLNSTNRNLLTPINWKMHHWYGATCSYDRRELRDALRSRALAMTATVRGDLAKFPTEPAFLGGNPNAWGYLGCHPSRFSDFPRWPPSAEALLADDLDSHLPNSELFIFYGFGPSSAELKRRVDLSVRRLRAFLLSRNETSRVRTHDVPLRKKQKSRVGVLWQQFLKLLQQELRPSPLPYVDDIYHNLHLQLPKLTALAHVETGDHAFISLFSTRVRKAVQAQLSLAAFAEHIATVHPKMRAELAVDNKSVSWQWM</sequence>
<feature type="region of interest" description="Disordered" evidence="1">
    <location>
        <begin position="61"/>
        <end position="89"/>
    </location>
</feature>
<gene>
    <name evidence="2" type="ORF">PCAR00345_LOCUS29075</name>
    <name evidence="3" type="ORF">PCAR00345_LOCUS29076</name>
</gene>
<protein>
    <submittedName>
        <fullName evidence="2">Uncharacterized protein</fullName>
    </submittedName>
</protein>
<accession>A0A6T0BVU7</accession>
<evidence type="ECO:0000313" key="3">
    <source>
        <dbReference type="EMBL" id="CAE0776440.1"/>
    </source>
</evidence>
<dbReference type="EMBL" id="HBIZ01045451">
    <property type="protein sequence ID" value="CAE0776439.1"/>
    <property type="molecule type" value="Transcribed_RNA"/>
</dbReference>
<reference evidence="2" key="1">
    <citation type="submission" date="2021-01" db="EMBL/GenBank/DDBJ databases">
        <authorList>
            <person name="Corre E."/>
            <person name="Pelletier E."/>
            <person name="Niang G."/>
            <person name="Scheremetjew M."/>
            <person name="Finn R."/>
            <person name="Kale V."/>
            <person name="Holt S."/>
            <person name="Cochrane G."/>
            <person name="Meng A."/>
            <person name="Brown T."/>
            <person name="Cohen L."/>
        </authorList>
    </citation>
    <scope>NUCLEOTIDE SEQUENCE</scope>
    <source>
        <strain evidence="2">CCMP645</strain>
    </source>
</reference>
<name>A0A6T0BVU7_CHRCT</name>
<feature type="compositionally biased region" description="Low complexity" evidence="1">
    <location>
        <begin position="61"/>
        <end position="85"/>
    </location>
</feature>
<organism evidence="2">
    <name type="scientific">Chrysotila carterae</name>
    <name type="common">Marine alga</name>
    <name type="synonym">Syracosphaera carterae</name>
    <dbReference type="NCBI Taxonomy" id="13221"/>
    <lineage>
        <taxon>Eukaryota</taxon>
        <taxon>Haptista</taxon>
        <taxon>Haptophyta</taxon>
        <taxon>Prymnesiophyceae</taxon>
        <taxon>Isochrysidales</taxon>
        <taxon>Isochrysidaceae</taxon>
        <taxon>Chrysotila</taxon>
    </lineage>
</organism>